<reference evidence="1 2" key="1">
    <citation type="submission" date="2019-02" db="EMBL/GenBank/DDBJ databases">
        <title>Deep-cultivation of Planctomycetes and their phenomic and genomic characterization uncovers novel biology.</title>
        <authorList>
            <person name="Wiegand S."/>
            <person name="Jogler M."/>
            <person name="Boedeker C."/>
            <person name="Pinto D."/>
            <person name="Vollmers J."/>
            <person name="Rivas-Marin E."/>
            <person name="Kohn T."/>
            <person name="Peeters S.H."/>
            <person name="Heuer A."/>
            <person name="Rast P."/>
            <person name="Oberbeckmann S."/>
            <person name="Bunk B."/>
            <person name="Jeske O."/>
            <person name="Meyerdierks A."/>
            <person name="Storesund J.E."/>
            <person name="Kallscheuer N."/>
            <person name="Luecker S."/>
            <person name="Lage O.M."/>
            <person name="Pohl T."/>
            <person name="Merkel B.J."/>
            <person name="Hornburger P."/>
            <person name="Mueller R.-W."/>
            <person name="Bruemmer F."/>
            <person name="Labrenz M."/>
            <person name="Spormann A.M."/>
            <person name="Op den Camp H."/>
            <person name="Overmann J."/>
            <person name="Amann R."/>
            <person name="Jetten M.S.M."/>
            <person name="Mascher T."/>
            <person name="Medema M.H."/>
            <person name="Devos D.P."/>
            <person name="Kaster A.-K."/>
            <person name="Ovreas L."/>
            <person name="Rohde M."/>
            <person name="Galperin M.Y."/>
            <person name="Jogler C."/>
        </authorList>
    </citation>
    <scope>NUCLEOTIDE SEQUENCE [LARGE SCALE GENOMIC DNA]</scope>
    <source>
        <strain evidence="1 2">Mal33</strain>
    </source>
</reference>
<evidence type="ECO:0000313" key="1">
    <source>
        <dbReference type="EMBL" id="QDV56937.1"/>
    </source>
</evidence>
<evidence type="ECO:0000313" key="2">
    <source>
        <dbReference type="Proteomes" id="UP000316770"/>
    </source>
</evidence>
<keyword evidence="2" id="KW-1185">Reference proteome</keyword>
<dbReference type="AlphaFoldDB" id="A0A518IV24"/>
<dbReference type="EMBL" id="CP036318">
    <property type="protein sequence ID" value="QDV56937.1"/>
    <property type="molecule type" value="Genomic_DNA"/>
</dbReference>
<gene>
    <name evidence="1" type="ORF">Mal33_29380</name>
</gene>
<sequence length="119" mass="13546">MRRRTRGNDSTVKADDLPPPAKRAFRILTTDWAATMNSQQTASQVLDRHYLEARARILEIAAIFDRIDRAQGSTGEDPRDALLRQGIEILSDSAANRAEQVQKLFSREYNADWRDEMGV</sequence>
<proteinExistence type="predicted"/>
<accession>A0A518IV24</accession>
<organism evidence="1 2">
    <name type="scientific">Rosistilla oblonga</name>
    <dbReference type="NCBI Taxonomy" id="2527990"/>
    <lineage>
        <taxon>Bacteria</taxon>
        <taxon>Pseudomonadati</taxon>
        <taxon>Planctomycetota</taxon>
        <taxon>Planctomycetia</taxon>
        <taxon>Pirellulales</taxon>
        <taxon>Pirellulaceae</taxon>
        <taxon>Rosistilla</taxon>
    </lineage>
</organism>
<name>A0A518IV24_9BACT</name>
<protein>
    <submittedName>
        <fullName evidence="1">Uncharacterized protein</fullName>
    </submittedName>
</protein>
<dbReference type="Proteomes" id="UP000316770">
    <property type="component" value="Chromosome"/>
</dbReference>